<keyword evidence="3" id="KW-1185">Reference proteome</keyword>
<evidence type="ECO:0000313" key="2">
    <source>
        <dbReference type="EMBL" id="PJZ61818.1"/>
    </source>
</evidence>
<gene>
    <name evidence="2" type="ORF">CH376_11260</name>
</gene>
<feature type="domain" description="N-acetyltransferase" evidence="1">
    <location>
        <begin position="13"/>
        <end position="163"/>
    </location>
</feature>
<dbReference type="EMBL" id="NPDU01000025">
    <property type="protein sequence ID" value="PJZ61818.1"/>
    <property type="molecule type" value="Genomic_DNA"/>
</dbReference>
<dbReference type="PANTHER" id="PTHR43415:SF3">
    <property type="entry name" value="GNAT-FAMILY ACETYLTRANSFERASE"/>
    <property type="match status" value="1"/>
</dbReference>
<dbReference type="CDD" id="cd04301">
    <property type="entry name" value="NAT_SF"/>
    <property type="match status" value="1"/>
</dbReference>
<sequence length="163" mass="19005">MREKISNHKNSTTRLRTVTSKDESLLLRWANDPSVRQMAFNSTEISVEDHKNWFNSKLNDLKSSIYILEDFDTPVGQIRFDFNEEDQYFYIDYSIDQDSRGKGYGNFILSEGMELHRKKNIEGKNYKALVKESNQSSIRCFIKCGFRQISKSTGHIVFVKDGV</sequence>
<dbReference type="PANTHER" id="PTHR43415">
    <property type="entry name" value="SPERMIDINE N(1)-ACETYLTRANSFERASE"/>
    <property type="match status" value="1"/>
</dbReference>
<dbReference type="Proteomes" id="UP000232149">
    <property type="component" value="Unassembled WGS sequence"/>
</dbReference>
<dbReference type="InterPro" id="IPR000182">
    <property type="entry name" value="GNAT_dom"/>
</dbReference>
<organism evidence="2 3">
    <name type="scientific">Leptospira adleri</name>
    <dbReference type="NCBI Taxonomy" id="2023186"/>
    <lineage>
        <taxon>Bacteria</taxon>
        <taxon>Pseudomonadati</taxon>
        <taxon>Spirochaetota</taxon>
        <taxon>Spirochaetia</taxon>
        <taxon>Leptospirales</taxon>
        <taxon>Leptospiraceae</taxon>
        <taxon>Leptospira</taxon>
    </lineage>
</organism>
<name>A0ABX4P371_9LEPT</name>
<proteinExistence type="predicted"/>
<dbReference type="InterPro" id="IPR016181">
    <property type="entry name" value="Acyl_CoA_acyltransferase"/>
</dbReference>
<accession>A0ABX4P371</accession>
<dbReference type="Pfam" id="PF13302">
    <property type="entry name" value="Acetyltransf_3"/>
    <property type="match status" value="1"/>
</dbReference>
<dbReference type="PROSITE" id="PS51186">
    <property type="entry name" value="GNAT"/>
    <property type="match status" value="1"/>
</dbReference>
<evidence type="ECO:0000259" key="1">
    <source>
        <dbReference type="PROSITE" id="PS51186"/>
    </source>
</evidence>
<dbReference type="SUPFAM" id="SSF55729">
    <property type="entry name" value="Acyl-CoA N-acyltransferases (Nat)"/>
    <property type="match status" value="1"/>
</dbReference>
<evidence type="ECO:0000313" key="3">
    <source>
        <dbReference type="Proteomes" id="UP000232149"/>
    </source>
</evidence>
<dbReference type="Gene3D" id="3.40.630.30">
    <property type="match status" value="1"/>
</dbReference>
<reference evidence="2 3" key="1">
    <citation type="submission" date="2017-07" db="EMBL/GenBank/DDBJ databases">
        <title>Leptospira spp. isolated from tropical soils.</title>
        <authorList>
            <person name="Thibeaux R."/>
            <person name="Iraola G."/>
            <person name="Ferres I."/>
            <person name="Bierque E."/>
            <person name="Girault D."/>
            <person name="Soupe-Gilbert M.-E."/>
            <person name="Picardeau M."/>
            <person name="Goarant C."/>
        </authorList>
    </citation>
    <scope>NUCLEOTIDE SEQUENCE [LARGE SCALE GENOMIC DNA]</scope>
    <source>
        <strain evidence="2 3">FH2-B-D1</strain>
    </source>
</reference>
<comment type="caution">
    <text evidence="2">The sequence shown here is derived from an EMBL/GenBank/DDBJ whole genome shotgun (WGS) entry which is preliminary data.</text>
</comment>
<dbReference type="RefSeq" id="WP_100788096.1">
    <property type="nucleotide sequence ID" value="NZ_NPDU01000025.1"/>
</dbReference>
<protein>
    <recommendedName>
        <fullName evidence="1">N-acetyltransferase domain-containing protein</fullName>
    </recommendedName>
</protein>